<sequence>MNDGRRWVIAILTAFAFVAVVLSITAIRTDAPSRVTHVDGGKACLSTAANDAHASLEAFFQNPSGNDVLKQASRSCSK</sequence>
<reference evidence="1 2" key="1">
    <citation type="submission" date="2018-03" db="EMBL/GenBank/DDBJ databases">
        <title>Whole genome analyses suggest that Burkholderia sensu lato contains two further novel genera in the rhizoxinica-symbiotica group Mycetohabitans gen. nov., and Trinickia gen. nov.: implications for the evolution of diazotrophy and nodulation in the Burkholderiaceae.</title>
        <authorList>
            <person name="Estrada De Los Santos P."/>
            <person name="Palmer M."/>
            <person name="Chavez-Ramirez B."/>
            <person name="Steenkamp E.T."/>
            <person name="Hirsch A.M."/>
            <person name="Manyaka P."/>
            <person name="Maluk M."/>
            <person name="Lafos M."/>
            <person name="Crook M."/>
            <person name="Gross E."/>
            <person name="Simon M.F."/>
            <person name="Bueno Dos Reis Junior F."/>
            <person name="Poole P.S."/>
            <person name="Venter S.N."/>
            <person name="James E.K."/>
        </authorList>
    </citation>
    <scope>NUCLEOTIDE SEQUENCE [LARGE SCALE GENOMIC DNA]</scope>
    <source>
        <strain evidence="1 2">JPY-366</strain>
    </source>
</reference>
<evidence type="ECO:0000313" key="1">
    <source>
        <dbReference type="EMBL" id="PTB22552.1"/>
    </source>
</evidence>
<gene>
    <name evidence="1" type="ORF">C9I57_01880</name>
</gene>
<proteinExistence type="predicted"/>
<accession>A0A2T3Y1D4</accession>
<dbReference type="Proteomes" id="UP000240638">
    <property type="component" value="Unassembled WGS sequence"/>
</dbReference>
<comment type="caution">
    <text evidence="1">The sequence shown here is derived from an EMBL/GenBank/DDBJ whole genome shotgun (WGS) entry which is preliminary data.</text>
</comment>
<organism evidence="1 2">
    <name type="scientific">Trinickia symbiotica</name>
    <dbReference type="NCBI Taxonomy" id="863227"/>
    <lineage>
        <taxon>Bacteria</taxon>
        <taxon>Pseudomonadati</taxon>
        <taxon>Pseudomonadota</taxon>
        <taxon>Betaproteobacteria</taxon>
        <taxon>Burkholderiales</taxon>
        <taxon>Burkholderiaceae</taxon>
        <taxon>Trinickia</taxon>
    </lineage>
</organism>
<dbReference type="AlphaFoldDB" id="A0A2T3Y1D4"/>
<dbReference type="EMBL" id="PYUC01000001">
    <property type="protein sequence ID" value="PTB22552.1"/>
    <property type="molecule type" value="Genomic_DNA"/>
</dbReference>
<protein>
    <submittedName>
        <fullName evidence="1">Uncharacterized protein</fullName>
    </submittedName>
</protein>
<name>A0A2T3Y1D4_9BURK</name>
<evidence type="ECO:0000313" key="2">
    <source>
        <dbReference type="Proteomes" id="UP000240638"/>
    </source>
</evidence>